<proteinExistence type="inferred from homology"/>
<keyword evidence="10" id="KW-0472">Membrane</keyword>
<dbReference type="STRING" id="1314783.A0A165QE48"/>
<dbReference type="GO" id="GO:0005743">
    <property type="term" value="C:mitochondrial inner membrane"/>
    <property type="evidence" value="ECO:0007669"/>
    <property type="project" value="UniProtKB-SubCell"/>
</dbReference>
<evidence type="ECO:0000259" key="15">
    <source>
        <dbReference type="SMART" id="SM01024"/>
    </source>
</evidence>
<keyword evidence="4 12" id="KW-0547">Nucleotide-binding</keyword>
<evidence type="ECO:0000256" key="12">
    <source>
        <dbReference type="RuleBase" id="RU003651"/>
    </source>
</evidence>
<dbReference type="PANTHER" id="PTHR23070">
    <property type="entry name" value="BCS1 AAA-TYPE ATPASE"/>
    <property type="match status" value="1"/>
</dbReference>
<keyword evidence="17" id="KW-1185">Reference proteome</keyword>
<evidence type="ECO:0000259" key="14">
    <source>
        <dbReference type="SMART" id="SM00382"/>
    </source>
</evidence>
<dbReference type="InterPro" id="IPR014851">
    <property type="entry name" value="BCS1_N"/>
</dbReference>
<dbReference type="SMART" id="SM01024">
    <property type="entry name" value="BCS1_N"/>
    <property type="match status" value="1"/>
</dbReference>
<name>A0A165QE48_9APHY</name>
<dbReference type="EMBL" id="KV429059">
    <property type="protein sequence ID" value="KZT69336.1"/>
    <property type="molecule type" value="Genomic_DNA"/>
</dbReference>
<dbReference type="InterPro" id="IPR050747">
    <property type="entry name" value="Mitochondrial_chaperone_BCS1"/>
</dbReference>
<dbReference type="Pfam" id="PF25426">
    <property type="entry name" value="AAA_lid_BCS1"/>
    <property type="match status" value="1"/>
</dbReference>
<comment type="subcellular location">
    <subcellularLocation>
        <location evidence="1">Mitochondrion inner membrane</location>
        <topology evidence="1">Single-pass membrane protein</topology>
    </subcellularLocation>
</comment>
<dbReference type="InterPro" id="IPR027417">
    <property type="entry name" value="P-loop_NTPase"/>
</dbReference>
<gene>
    <name evidence="16" type="ORF">DAEQUDRAFT_273987</name>
</gene>
<dbReference type="Proteomes" id="UP000076727">
    <property type="component" value="Unassembled WGS sequence"/>
</dbReference>
<dbReference type="Pfam" id="PF00004">
    <property type="entry name" value="AAA"/>
    <property type="match status" value="1"/>
</dbReference>
<evidence type="ECO:0000256" key="6">
    <source>
        <dbReference type="ARBA" id="ARBA00022801"/>
    </source>
</evidence>
<evidence type="ECO:0000256" key="8">
    <source>
        <dbReference type="ARBA" id="ARBA00022989"/>
    </source>
</evidence>
<dbReference type="InterPro" id="IPR003959">
    <property type="entry name" value="ATPase_AAA_core"/>
</dbReference>
<keyword evidence="8" id="KW-1133">Transmembrane helix</keyword>
<dbReference type="AlphaFoldDB" id="A0A165QE48"/>
<dbReference type="SUPFAM" id="SSF52540">
    <property type="entry name" value="P-loop containing nucleoside triphosphate hydrolases"/>
    <property type="match status" value="1"/>
</dbReference>
<dbReference type="GO" id="GO:0016887">
    <property type="term" value="F:ATP hydrolysis activity"/>
    <property type="evidence" value="ECO:0007669"/>
    <property type="project" value="InterPro"/>
</dbReference>
<accession>A0A165QE48</accession>
<comment type="similarity">
    <text evidence="2">Belongs to the AAA ATPase family. BCS1 subfamily.</text>
</comment>
<evidence type="ECO:0000256" key="1">
    <source>
        <dbReference type="ARBA" id="ARBA00004434"/>
    </source>
</evidence>
<evidence type="ECO:0000256" key="2">
    <source>
        <dbReference type="ARBA" id="ARBA00007448"/>
    </source>
</evidence>
<keyword evidence="6 16" id="KW-0378">Hydrolase</keyword>
<feature type="domain" description="AAA+ ATPase" evidence="14">
    <location>
        <begin position="233"/>
        <end position="386"/>
    </location>
</feature>
<reference evidence="16 17" key="1">
    <citation type="journal article" date="2016" name="Mol. Biol. Evol.">
        <title>Comparative Genomics of Early-Diverging Mushroom-Forming Fungi Provides Insights into the Origins of Lignocellulose Decay Capabilities.</title>
        <authorList>
            <person name="Nagy L.G."/>
            <person name="Riley R."/>
            <person name="Tritt A."/>
            <person name="Adam C."/>
            <person name="Daum C."/>
            <person name="Floudas D."/>
            <person name="Sun H."/>
            <person name="Yadav J.S."/>
            <person name="Pangilinan J."/>
            <person name="Larsson K.H."/>
            <person name="Matsuura K."/>
            <person name="Barry K."/>
            <person name="Labutti K."/>
            <person name="Kuo R."/>
            <person name="Ohm R.A."/>
            <person name="Bhattacharya S.S."/>
            <person name="Shirouzu T."/>
            <person name="Yoshinaga Y."/>
            <person name="Martin F.M."/>
            <person name="Grigoriev I.V."/>
            <person name="Hibbett D.S."/>
        </authorList>
    </citation>
    <scope>NUCLEOTIDE SEQUENCE [LARGE SCALE GENOMIC DNA]</scope>
    <source>
        <strain evidence="16 17">L-15889</strain>
    </source>
</reference>
<evidence type="ECO:0000256" key="3">
    <source>
        <dbReference type="ARBA" id="ARBA00022692"/>
    </source>
</evidence>
<protein>
    <submittedName>
        <fullName evidence="16">p-loop containing nucleoside triphosphate hydrolase protein</fullName>
    </submittedName>
</protein>
<comment type="catalytic activity">
    <reaction evidence="11">
        <text>ATP + H2O = ADP + phosphate + H(+)</text>
        <dbReference type="Rhea" id="RHEA:13065"/>
        <dbReference type="ChEBI" id="CHEBI:15377"/>
        <dbReference type="ChEBI" id="CHEBI:15378"/>
        <dbReference type="ChEBI" id="CHEBI:30616"/>
        <dbReference type="ChEBI" id="CHEBI:43474"/>
        <dbReference type="ChEBI" id="CHEBI:456216"/>
    </reaction>
    <physiologicalReaction direction="left-to-right" evidence="11">
        <dbReference type="Rhea" id="RHEA:13066"/>
    </physiologicalReaction>
</comment>
<evidence type="ECO:0000256" key="13">
    <source>
        <dbReference type="SAM" id="MobiDB-lite"/>
    </source>
</evidence>
<dbReference type="OrthoDB" id="10251412at2759"/>
<dbReference type="InterPro" id="IPR057495">
    <property type="entry name" value="AAA_lid_BCS1"/>
</dbReference>
<evidence type="ECO:0000256" key="4">
    <source>
        <dbReference type="ARBA" id="ARBA00022741"/>
    </source>
</evidence>
<keyword evidence="3" id="KW-0812">Transmembrane</keyword>
<dbReference type="PROSITE" id="PS00674">
    <property type="entry name" value="AAA"/>
    <property type="match status" value="1"/>
</dbReference>
<evidence type="ECO:0000256" key="9">
    <source>
        <dbReference type="ARBA" id="ARBA00023128"/>
    </source>
</evidence>
<evidence type="ECO:0000256" key="7">
    <source>
        <dbReference type="ARBA" id="ARBA00022840"/>
    </source>
</evidence>
<feature type="region of interest" description="Disordered" evidence="13">
    <location>
        <begin position="306"/>
        <end position="327"/>
    </location>
</feature>
<dbReference type="Pfam" id="PF08740">
    <property type="entry name" value="BCS1_N"/>
    <property type="match status" value="1"/>
</dbReference>
<dbReference type="InterPro" id="IPR003960">
    <property type="entry name" value="ATPase_AAA_CS"/>
</dbReference>
<keyword evidence="9" id="KW-0496">Mitochondrion</keyword>
<feature type="domain" description="BCS1 N-terminal" evidence="15">
    <location>
        <begin position="20"/>
        <end position="202"/>
    </location>
</feature>
<dbReference type="GO" id="GO:0005524">
    <property type="term" value="F:ATP binding"/>
    <property type="evidence" value="ECO:0007669"/>
    <property type="project" value="UniProtKB-KW"/>
</dbReference>
<evidence type="ECO:0000313" key="16">
    <source>
        <dbReference type="EMBL" id="KZT69336.1"/>
    </source>
</evidence>
<dbReference type="InterPro" id="IPR003593">
    <property type="entry name" value="AAA+_ATPase"/>
</dbReference>
<sequence length="518" mass="58112">MRPTDFSISTSPLPEWMRLFLVAAMLDFLRRISQTALEHVNQVCWITISFEDDDTCYNWILHWLSKHPSWHEARSVQVTTRTFGVPLQAVTTPEQVTREGAARTLSYMPSTQAKHTMWFKGYYAVIRRECQQPDEYSRRESIHISILTRNNSIVDQLLAEAKQFYVDAQNDAVSIYVQDNRSWTPRAWRQVASRPKRPLKSIILERGIKEKLLNDARRFLGSAEWYAERGIPFRRGYLLYGAPGSGKTSVIQSLAGELGLDVYVLTLNRAGLDDSTLCQLVAELPRRCIALIEDIDAAFFQSVSRRTPGGDDSGHNEGVVSLGKGGDKRDAAQCRVSLSGLLNALDGIASQDGRILFATTNHYAALDPALTRPGRMDLHIEFKLADKDQAEELFFRFFIPSGEENEDGGGNLCGDDGNTDIGVIYLPPSPPLTPTSTEKLVAEDTPHTATENAENQRIRLRGMAKQFARAVPDRQLSMAGLQGYLMLYKDHPVDAVRNVAAWVEQEIGGNTFALRLYE</sequence>
<dbReference type="SMART" id="SM00382">
    <property type="entry name" value="AAA"/>
    <property type="match status" value="1"/>
</dbReference>
<evidence type="ECO:0000256" key="10">
    <source>
        <dbReference type="ARBA" id="ARBA00023136"/>
    </source>
</evidence>
<organism evidence="16 17">
    <name type="scientific">Daedalea quercina L-15889</name>
    <dbReference type="NCBI Taxonomy" id="1314783"/>
    <lineage>
        <taxon>Eukaryota</taxon>
        <taxon>Fungi</taxon>
        <taxon>Dikarya</taxon>
        <taxon>Basidiomycota</taxon>
        <taxon>Agaricomycotina</taxon>
        <taxon>Agaricomycetes</taxon>
        <taxon>Polyporales</taxon>
        <taxon>Fomitopsis</taxon>
    </lineage>
</organism>
<keyword evidence="5" id="KW-0999">Mitochondrion inner membrane</keyword>
<evidence type="ECO:0000256" key="5">
    <source>
        <dbReference type="ARBA" id="ARBA00022792"/>
    </source>
</evidence>
<evidence type="ECO:0000256" key="11">
    <source>
        <dbReference type="ARBA" id="ARBA00048778"/>
    </source>
</evidence>
<keyword evidence="7 12" id="KW-0067">ATP-binding</keyword>
<evidence type="ECO:0000313" key="17">
    <source>
        <dbReference type="Proteomes" id="UP000076727"/>
    </source>
</evidence>
<dbReference type="Gene3D" id="3.40.50.300">
    <property type="entry name" value="P-loop containing nucleotide triphosphate hydrolases"/>
    <property type="match status" value="1"/>
</dbReference>